<proteinExistence type="predicted"/>
<dbReference type="AlphaFoldDB" id="C8PHB5"/>
<dbReference type="Proteomes" id="UP000005709">
    <property type="component" value="Unassembled WGS sequence"/>
</dbReference>
<gene>
    <name evidence="1" type="ORF">CAMGR0001_2495</name>
</gene>
<dbReference type="EMBL" id="ACYG01000023">
    <property type="protein sequence ID" value="EEV17787.1"/>
    <property type="molecule type" value="Genomic_DNA"/>
</dbReference>
<evidence type="ECO:0000313" key="2">
    <source>
        <dbReference type="Proteomes" id="UP000005709"/>
    </source>
</evidence>
<comment type="caution">
    <text evidence="1">The sequence shown here is derived from an EMBL/GenBank/DDBJ whole genome shotgun (WGS) entry which is preliminary data.</text>
</comment>
<keyword evidence="2" id="KW-1185">Reference proteome</keyword>
<organism evidence="1 2">
    <name type="scientific">Campylobacter gracilis RM3268</name>
    <dbReference type="NCBI Taxonomy" id="553220"/>
    <lineage>
        <taxon>Bacteria</taxon>
        <taxon>Pseudomonadati</taxon>
        <taxon>Campylobacterota</taxon>
        <taxon>Epsilonproteobacteria</taxon>
        <taxon>Campylobacterales</taxon>
        <taxon>Campylobacteraceae</taxon>
        <taxon>Campylobacter</taxon>
    </lineage>
</organism>
<reference evidence="1 2" key="1">
    <citation type="submission" date="2009-07" db="EMBL/GenBank/DDBJ databases">
        <authorList>
            <person name="Madupu R."/>
            <person name="Sebastian Y."/>
            <person name="Durkin A.S."/>
            <person name="Torralba M."/>
            <person name="Methe B."/>
            <person name="Sutton G.G."/>
            <person name="Strausberg R.L."/>
            <person name="Nelson K.E."/>
        </authorList>
    </citation>
    <scope>NUCLEOTIDE SEQUENCE [LARGE SCALE GENOMIC DNA]</scope>
    <source>
        <strain evidence="1 2">RM3268</strain>
    </source>
</reference>
<sequence length="64" mass="7377">MYEILKTNFGDIKKRISELNLTVNIYVAVDTTEKDDVYAIDFSKEMIKMCAELNADVCVDGIYY</sequence>
<evidence type="ECO:0000313" key="1">
    <source>
        <dbReference type="EMBL" id="EEV17787.1"/>
    </source>
</evidence>
<protein>
    <submittedName>
        <fullName evidence="1">Uncharacterized protein</fullName>
    </submittedName>
</protein>
<name>C8PHB5_9BACT</name>
<accession>C8PHB5</accession>